<sequence>MDGALRAIERLDGFIRYNYKVRVYLARNQYRRSHWSNPDSSKSSFKKAESIGDLEKTYSLFKENEQMQKAKSEFEAPFKRLFKRVSKWLEEVGACDRQAWIACQ</sequence>
<name>A0ABR2TIA9_9ROSI</name>
<evidence type="ECO:0000313" key="2">
    <source>
        <dbReference type="Proteomes" id="UP001396334"/>
    </source>
</evidence>
<evidence type="ECO:0000313" key="1">
    <source>
        <dbReference type="EMBL" id="KAK9036954.1"/>
    </source>
</evidence>
<proteinExistence type="predicted"/>
<gene>
    <name evidence="1" type="ORF">V6N11_021877</name>
</gene>
<organism evidence="1 2">
    <name type="scientific">Hibiscus sabdariffa</name>
    <name type="common">roselle</name>
    <dbReference type="NCBI Taxonomy" id="183260"/>
    <lineage>
        <taxon>Eukaryota</taxon>
        <taxon>Viridiplantae</taxon>
        <taxon>Streptophyta</taxon>
        <taxon>Embryophyta</taxon>
        <taxon>Tracheophyta</taxon>
        <taxon>Spermatophyta</taxon>
        <taxon>Magnoliopsida</taxon>
        <taxon>eudicotyledons</taxon>
        <taxon>Gunneridae</taxon>
        <taxon>Pentapetalae</taxon>
        <taxon>rosids</taxon>
        <taxon>malvids</taxon>
        <taxon>Malvales</taxon>
        <taxon>Malvaceae</taxon>
        <taxon>Malvoideae</taxon>
        <taxon>Hibiscus</taxon>
    </lineage>
</organism>
<accession>A0ABR2TIA9</accession>
<reference evidence="1 2" key="1">
    <citation type="journal article" date="2024" name="G3 (Bethesda)">
        <title>Genome assembly of Hibiscus sabdariffa L. provides insights into metabolisms of medicinal natural products.</title>
        <authorList>
            <person name="Kim T."/>
        </authorList>
    </citation>
    <scope>NUCLEOTIDE SEQUENCE [LARGE SCALE GENOMIC DNA]</scope>
    <source>
        <strain evidence="1">TK-2024</strain>
        <tissue evidence="1">Old leaves</tissue>
    </source>
</reference>
<protein>
    <submittedName>
        <fullName evidence="1">Uncharacterized protein</fullName>
    </submittedName>
</protein>
<dbReference type="Proteomes" id="UP001396334">
    <property type="component" value="Unassembled WGS sequence"/>
</dbReference>
<keyword evidence="2" id="KW-1185">Reference proteome</keyword>
<dbReference type="EMBL" id="JBBPBN010000005">
    <property type="protein sequence ID" value="KAK9036954.1"/>
    <property type="molecule type" value="Genomic_DNA"/>
</dbReference>
<comment type="caution">
    <text evidence="1">The sequence shown here is derived from an EMBL/GenBank/DDBJ whole genome shotgun (WGS) entry which is preliminary data.</text>
</comment>